<sequence>MSRAGRVADVDLGKATASTIAFRSRWMWEVLCGGSGRFRILRVFSVCSLREGVAWSRGNAVWVLLFAFFVEVRESRRLLTLRLVLSCTIAEQGLHLQ</sequence>
<evidence type="ECO:0000313" key="1">
    <source>
        <dbReference type="EMBL" id="MQM00795.1"/>
    </source>
</evidence>
<gene>
    <name evidence="1" type="ORF">Taro_033536</name>
</gene>
<comment type="caution">
    <text evidence="1">The sequence shown here is derived from an EMBL/GenBank/DDBJ whole genome shotgun (WGS) entry which is preliminary data.</text>
</comment>
<keyword evidence="2" id="KW-1185">Reference proteome</keyword>
<protein>
    <submittedName>
        <fullName evidence="1">Uncharacterized protein</fullName>
    </submittedName>
</protein>
<organism evidence="1 2">
    <name type="scientific">Colocasia esculenta</name>
    <name type="common">Wild taro</name>
    <name type="synonym">Arum esculentum</name>
    <dbReference type="NCBI Taxonomy" id="4460"/>
    <lineage>
        <taxon>Eukaryota</taxon>
        <taxon>Viridiplantae</taxon>
        <taxon>Streptophyta</taxon>
        <taxon>Embryophyta</taxon>
        <taxon>Tracheophyta</taxon>
        <taxon>Spermatophyta</taxon>
        <taxon>Magnoliopsida</taxon>
        <taxon>Liliopsida</taxon>
        <taxon>Araceae</taxon>
        <taxon>Aroideae</taxon>
        <taxon>Colocasieae</taxon>
        <taxon>Colocasia</taxon>
    </lineage>
</organism>
<dbReference type="AlphaFoldDB" id="A0A843W798"/>
<evidence type="ECO:0000313" key="2">
    <source>
        <dbReference type="Proteomes" id="UP000652761"/>
    </source>
</evidence>
<accession>A0A843W798</accession>
<reference evidence="1" key="1">
    <citation type="submission" date="2017-07" db="EMBL/GenBank/DDBJ databases">
        <title>Taro Niue Genome Assembly and Annotation.</title>
        <authorList>
            <person name="Atibalentja N."/>
            <person name="Keating K."/>
            <person name="Fields C.J."/>
        </authorList>
    </citation>
    <scope>NUCLEOTIDE SEQUENCE</scope>
    <source>
        <strain evidence="1">Niue_2</strain>
        <tissue evidence="1">Leaf</tissue>
    </source>
</reference>
<dbReference type="Proteomes" id="UP000652761">
    <property type="component" value="Unassembled WGS sequence"/>
</dbReference>
<proteinExistence type="predicted"/>
<dbReference type="EMBL" id="NMUH01002568">
    <property type="protein sequence ID" value="MQM00795.1"/>
    <property type="molecule type" value="Genomic_DNA"/>
</dbReference>
<name>A0A843W798_COLES</name>